<feature type="domain" description="Origin recognition complex subunit 4 C-terminal" evidence="6">
    <location>
        <begin position="233"/>
        <end position="395"/>
    </location>
</feature>
<evidence type="ECO:0000313" key="7">
    <source>
        <dbReference type="EMBL" id="CAE0364547.1"/>
    </source>
</evidence>
<organism evidence="7">
    <name type="scientific">Aureoumbra lagunensis</name>
    <dbReference type="NCBI Taxonomy" id="44058"/>
    <lineage>
        <taxon>Eukaryota</taxon>
        <taxon>Sar</taxon>
        <taxon>Stramenopiles</taxon>
        <taxon>Ochrophyta</taxon>
        <taxon>Pelagophyceae</taxon>
        <taxon>Pelagomonadales</taxon>
        <taxon>Aureoumbra</taxon>
    </lineage>
</organism>
<dbReference type="InterPro" id="IPR032705">
    <property type="entry name" value="ORC4_C"/>
</dbReference>
<dbReference type="GO" id="GO:0003688">
    <property type="term" value="F:DNA replication origin binding"/>
    <property type="evidence" value="ECO:0007669"/>
    <property type="project" value="TreeGrafter"/>
</dbReference>
<dbReference type="PANTHER" id="PTHR12087:SF0">
    <property type="entry name" value="ORIGIN RECOGNITION COMPLEX SUBUNIT 4"/>
    <property type="match status" value="1"/>
</dbReference>
<reference evidence="7" key="1">
    <citation type="submission" date="2021-01" db="EMBL/GenBank/DDBJ databases">
        <authorList>
            <person name="Corre E."/>
            <person name="Pelletier E."/>
            <person name="Niang G."/>
            <person name="Scheremetjew M."/>
            <person name="Finn R."/>
            <person name="Kale V."/>
            <person name="Holt S."/>
            <person name="Cochrane G."/>
            <person name="Meng A."/>
            <person name="Brown T."/>
            <person name="Cohen L."/>
        </authorList>
    </citation>
    <scope>NUCLEOTIDE SEQUENCE</scope>
    <source>
        <strain evidence="7">CCMP1510</strain>
    </source>
</reference>
<comment type="subcellular location">
    <subcellularLocation>
        <location evidence="1">Nucleus</location>
    </subcellularLocation>
</comment>
<name>A0A7S3JTK8_9STRA</name>
<evidence type="ECO:0000256" key="2">
    <source>
        <dbReference type="ARBA" id="ARBA00005334"/>
    </source>
</evidence>
<evidence type="ECO:0000256" key="1">
    <source>
        <dbReference type="ARBA" id="ARBA00004123"/>
    </source>
</evidence>
<evidence type="ECO:0000259" key="6">
    <source>
        <dbReference type="Pfam" id="PF14629"/>
    </source>
</evidence>
<dbReference type="PANTHER" id="PTHR12087">
    <property type="entry name" value="ORIGIN RECOGNITION COMPLEX SUBUNIT 4"/>
    <property type="match status" value="1"/>
</dbReference>
<dbReference type="SUPFAM" id="SSF52540">
    <property type="entry name" value="P-loop containing nucleoside triphosphate hydrolases"/>
    <property type="match status" value="1"/>
</dbReference>
<keyword evidence="3" id="KW-0235">DNA replication</keyword>
<dbReference type="InterPro" id="IPR027417">
    <property type="entry name" value="P-loop_NTPase"/>
</dbReference>
<evidence type="ECO:0000256" key="3">
    <source>
        <dbReference type="ARBA" id="ARBA00022705"/>
    </source>
</evidence>
<evidence type="ECO:0000256" key="5">
    <source>
        <dbReference type="ARBA" id="ARBA00023242"/>
    </source>
</evidence>
<dbReference type="AlphaFoldDB" id="A0A7S3JTK8"/>
<dbReference type="InterPro" id="IPR016527">
    <property type="entry name" value="ORC4"/>
</dbReference>
<protein>
    <recommendedName>
        <fullName evidence="6">Origin recognition complex subunit 4 C-terminal domain-containing protein</fullName>
    </recommendedName>
</protein>
<gene>
    <name evidence="7" type="ORF">ALAG00032_LOCUS5288</name>
</gene>
<sequence>MISASTIASVRGKVLERLLSENESNLSNPRSAKCQRVGLFGLEKQENELYERLKRSIEHCESTSIICIGQHGSGKHATVRRVVERLENEVSKYDIVELDGVLHNDATSGVRESVRQLCVQERNISSRYVEDLNILTDALRRRRAEESAPLLVVLSQLELFASRDRQTLLYTLLDAIQLPDSCVVVLGLATDASVLQLFEKRVRSRLNNHQIHFYHPTEQNIIQALDDRILKSTTEDTDEYNSYYKQFTNSWENQVKTSSQFQLALARAVALGRPFRWHTRVAAHAIAALSPVRPVLTPVIWQQALIAQEPMSSHHWISAIAALPPPQLALFLAYLRYERDNRQHYTLNDASNELNKLATRNPTVTHFPDPILLRAHANLLASTIIIFIDTSRAASTALEPSTLHHAKIRLSGAICLEDIWTALHNDQINTPTSLRQWTLQGDVVPN</sequence>
<keyword evidence="4" id="KW-0238">DNA-binding</keyword>
<dbReference type="GO" id="GO:0006270">
    <property type="term" value="P:DNA replication initiation"/>
    <property type="evidence" value="ECO:0007669"/>
    <property type="project" value="TreeGrafter"/>
</dbReference>
<dbReference type="GO" id="GO:0005664">
    <property type="term" value="C:nuclear origin of replication recognition complex"/>
    <property type="evidence" value="ECO:0007669"/>
    <property type="project" value="TreeGrafter"/>
</dbReference>
<comment type="similarity">
    <text evidence="2">Belongs to the ORC4 family.</text>
</comment>
<evidence type="ECO:0000256" key="4">
    <source>
        <dbReference type="ARBA" id="ARBA00023125"/>
    </source>
</evidence>
<accession>A0A7S3JTK8</accession>
<dbReference type="EMBL" id="HBIJ01007501">
    <property type="protein sequence ID" value="CAE0364547.1"/>
    <property type="molecule type" value="Transcribed_RNA"/>
</dbReference>
<proteinExistence type="inferred from homology"/>
<keyword evidence="5" id="KW-0539">Nucleus</keyword>
<dbReference type="Gene3D" id="3.40.50.300">
    <property type="entry name" value="P-loop containing nucleotide triphosphate hydrolases"/>
    <property type="match status" value="1"/>
</dbReference>
<dbReference type="Pfam" id="PF14629">
    <property type="entry name" value="ORC4_C"/>
    <property type="match status" value="1"/>
</dbReference>